<sequence>MLNNKVSTCSDKERVDICVVPLSAYVMEIKTIDDFLQYPKQGLVL</sequence>
<proteinExistence type="predicted"/>
<evidence type="ECO:0000313" key="2">
    <source>
        <dbReference type="Proteomes" id="UP000265566"/>
    </source>
</evidence>
<comment type="caution">
    <text evidence="1">The sequence shown here is derived from an EMBL/GenBank/DDBJ whole genome shotgun (WGS) entry which is preliminary data.</text>
</comment>
<dbReference type="Proteomes" id="UP000265566">
    <property type="component" value="Chromosome 2"/>
</dbReference>
<dbReference type="Gramene" id="rna10188">
    <property type="protein sequence ID" value="RHN74179.1"/>
    <property type="gene ID" value="gene10188"/>
</dbReference>
<accession>A0A396J7J3</accession>
<organism evidence="1 2">
    <name type="scientific">Medicago truncatula</name>
    <name type="common">Barrel medic</name>
    <name type="synonym">Medicago tribuloides</name>
    <dbReference type="NCBI Taxonomy" id="3880"/>
    <lineage>
        <taxon>Eukaryota</taxon>
        <taxon>Viridiplantae</taxon>
        <taxon>Streptophyta</taxon>
        <taxon>Embryophyta</taxon>
        <taxon>Tracheophyta</taxon>
        <taxon>Spermatophyta</taxon>
        <taxon>Magnoliopsida</taxon>
        <taxon>eudicotyledons</taxon>
        <taxon>Gunneridae</taxon>
        <taxon>Pentapetalae</taxon>
        <taxon>rosids</taxon>
        <taxon>fabids</taxon>
        <taxon>Fabales</taxon>
        <taxon>Fabaceae</taxon>
        <taxon>Papilionoideae</taxon>
        <taxon>50 kb inversion clade</taxon>
        <taxon>NPAAA clade</taxon>
        <taxon>Hologalegina</taxon>
        <taxon>IRL clade</taxon>
        <taxon>Trifolieae</taxon>
        <taxon>Medicago</taxon>
    </lineage>
</organism>
<evidence type="ECO:0000313" key="1">
    <source>
        <dbReference type="EMBL" id="RHN74179.1"/>
    </source>
</evidence>
<reference evidence="2" key="1">
    <citation type="journal article" date="2018" name="Nat. Plants">
        <title>Whole-genome landscape of Medicago truncatula symbiotic genes.</title>
        <authorList>
            <person name="Pecrix Y."/>
            <person name="Staton S.E."/>
            <person name="Sallet E."/>
            <person name="Lelandais-Briere C."/>
            <person name="Moreau S."/>
            <person name="Carrere S."/>
            <person name="Blein T."/>
            <person name="Jardinaud M.F."/>
            <person name="Latrasse D."/>
            <person name="Zouine M."/>
            <person name="Zahm M."/>
            <person name="Kreplak J."/>
            <person name="Mayjonade B."/>
            <person name="Satge C."/>
            <person name="Perez M."/>
            <person name="Cauet S."/>
            <person name="Marande W."/>
            <person name="Chantry-Darmon C."/>
            <person name="Lopez-Roques C."/>
            <person name="Bouchez O."/>
            <person name="Berard A."/>
            <person name="Debelle F."/>
            <person name="Munos S."/>
            <person name="Bendahmane A."/>
            <person name="Berges H."/>
            <person name="Niebel A."/>
            <person name="Buitink J."/>
            <person name="Frugier F."/>
            <person name="Benhamed M."/>
            <person name="Crespi M."/>
            <person name="Gouzy J."/>
            <person name="Gamas P."/>
        </authorList>
    </citation>
    <scope>NUCLEOTIDE SEQUENCE [LARGE SCALE GENOMIC DNA]</scope>
    <source>
        <strain evidence="2">cv. Jemalong A17</strain>
    </source>
</reference>
<dbReference type="AlphaFoldDB" id="A0A396J7J3"/>
<dbReference type="EMBL" id="PSQE01000002">
    <property type="protein sequence ID" value="RHN74179.1"/>
    <property type="molecule type" value="Genomic_DNA"/>
</dbReference>
<protein>
    <submittedName>
        <fullName evidence="1">Uncharacterized protein</fullName>
    </submittedName>
</protein>
<name>A0A396J7J3_MEDTR</name>
<gene>
    <name evidence="1" type="ORF">MtrunA17_Chr2g0307371</name>
</gene>